<feature type="non-terminal residue" evidence="2">
    <location>
        <position position="86"/>
    </location>
</feature>
<name>X0SCI2_9ZZZZ</name>
<evidence type="ECO:0000256" key="1">
    <source>
        <dbReference type="SAM" id="MobiDB-lite"/>
    </source>
</evidence>
<gene>
    <name evidence="2" type="ORF">S01H1_18229</name>
</gene>
<proteinExistence type="predicted"/>
<dbReference type="EMBL" id="BARS01009730">
    <property type="protein sequence ID" value="GAF78768.1"/>
    <property type="molecule type" value="Genomic_DNA"/>
</dbReference>
<feature type="region of interest" description="Disordered" evidence="1">
    <location>
        <begin position="1"/>
        <end position="86"/>
    </location>
</feature>
<organism evidence="2">
    <name type="scientific">marine sediment metagenome</name>
    <dbReference type="NCBI Taxonomy" id="412755"/>
    <lineage>
        <taxon>unclassified sequences</taxon>
        <taxon>metagenomes</taxon>
        <taxon>ecological metagenomes</taxon>
    </lineage>
</organism>
<reference evidence="2" key="1">
    <citation type="journal article" date="2014" name="Front. Microbiol.">
        <title>High frequency of phylogenetically diverse reductive dehalogenase-homologous genes in deep subseafloor sedimentary metagenomes.</title>
        <authorList>
            <person name="Kawai M."/>
            <person name="Futagami T."/>
            <person name="Toyoda A."/>
            <person name="Takaki Y."/>
            <person name="Nishi S."/>
            <person name="Hori S."/>
            <person name="Arai W."/>
            <person name="Tsubouchi T."/>
            <person name="Morono Y."/>
            <person name="Uchiyama I."/>
            <person name="Ito T."/>
            <person name="Fujiyama A."/>
            <person name="Inagaki F."/>
            <person name="Takami H."/>
        </authorList>
    </citation>
    <scope>NUCLEOTIDE SEQUENCE</scope>
    <source>
        <strain evidence="2">Expedition CK06-06</strain>
    </source>
</reference>
<dbReference type="AlphaFoldDB" id="X0SCI2"/>
<sequence>MGGRDHNPPIKPELPHGELQRRSREHPGIMDTAPNRKKTTDDSVPKHGATRPPIHPDGDLLPKGVADSSSQPSDQIHRKIPVNDPS</sequence>
<feature type="compositionally biased region" description="Basic and acidic residues" evidence="1">
    <location>
        <begin position="1"/>
        <end position="28"/>
    </location>
</feature>
<protein>
    <submittedName>
        <fullName evidence="2">Uncharacterized protein</fullName>
    </submittedName>
</protein>
<comment type="caution">
    <text evidence="2">The sequence shown here is derived from an EMBL/GenBank/DDBJ whole genome shotgun (WGS) entry which is preliminary data.</text>
</comment>
<evidence type="ECO:0000313" key="2">
    <source>
        <dbReference type="EMBL" id="GAF78768.1"/>
    </source>
</evidence>
<accession>X0SCI2</accession>